<name>A0A1H2RPH1_9GAMM</name>
<evidence type="ECO:0000313" key="4">
    <source>
        <dbReference type="Proteomes" id="UP000198500"/>
    </source>
</evidence>
<proteinExistence type="predicted"/>
<dbReference type="RefSeq" id="WP_092567784.1">
    <property type="nucleotide sequence ID" value="NZ_BMXH01000001.1"/>
</dbReference>
<organism evidence="3 4">
    <name type="scientific">Aidingimonas halophila</name>
    <dbReference type="NCBI Taxonomy" id="574349"/>
    <lineage>
        <taxon>Bacteria</taxon>
        <taxon>Pseudomonadati</taxon>
        <taxon>Pseudomonadota</taxon>
        <taxon>Gammaproteobacteria</taxon>
        <taxon>Oceanospirillales</taxon>
        <taxon>Halomonadaceae</taxon>
        <taxon>Aidingimonas</taxon>
    </lineage>
</organism>
<feature type="transmembrane region" description="Helical" evidence="1">
    <location>
        <begin position="106"/>
        <end position="139"/>
    </location>
</feature>
<dbReference type="Proteomes" id="UP000198500">
    <property type="component" value="Unassembled WGS sequence"/>
</dbReference>
<evidence type="ECO:0000259" key="2">
    <source>
        <dbReference type="Pfam" id="PF07331"/>
    </source>
</evidence>
<dbReference type="OrthoDB" id="6167750at2"/>
<gene>
    <name evidence="3" type="ORF">SAMN05443545_101376</name>
</gene>
<reference evidence="3 4" key="1">
    <citation type="submission" date="2016-10" db="EMBL/GenBank/DDBJ databases">
        <authorList>
            <person name="de Groot N.N."/>
        </authorList>
    </citation>
    <scope>NUCLEOTIDE SEQUENCE [LARGE SCALE GENOMIC DNA]</scope>
    <source>
        <strain evidence="3 4">DSM 19219</strain>
    </source>
</reference>
<keyword evidence="1" id="KW-1133">Transmembrane helix</keyword>
<accession>A0A1H2RPH1</accession>
<dbReference type="Pfam" id="PF07331">
    <property type="entry name" value="TctB"/>
    <property type="match status" value="1"/>
</dbReference>
<feature type="transmembrane region" description="Helical" evidence="1">
    <location>
        <begin position="145"/>
        <end position="168"/>
    </location>
</feature>
<evidence type="ECO:0000256" key="1">
    <source>
        <dbReference type="SAM" id="Phobius"/>
    </source>
</evidence>
<dbReference type="AlphaFoldDB" id="A0A1H2RPH1"/>
<evidence type="ECO:0000313" key="3">
    <source>
        <dbReference type="EMBL" id="SDW21301.1"/>
    </source>
</evidence>
<keyword evidence="1" id="KW-0812">Transmembrane</keyword>
<dbReference type="InterPro" id="IPR009936">
    <property type="entry name" value="DUF1468"/>
</dbReference>
<sequence>MSYRNYVFPSALLIFLLASFYPTMQLPGAGEVSTFIGPRLWPFTLWVILVVLVITLFSITRSREKRENANNEERFNQGSPCNKRGANVSILSAHEISHALARSKHWVILVLAVLYTVLMQLVGFLIATGVFSLVCTMVLGTRHKGAILATVLIAMGLIQGVFVTLLNIPLP</sequence>
<keyword evidence="1" id="KW-0472">Membrane</keyword>
<dbReference type="STRING" id="574349.SAMN05443545_101376"/>
<protein>
    <submittedName>
        <fullName evidence="3">Tripartite tricarboxylate transporter TctB family protein</fullName>
    </submittedName>
</protein>
<feature type="transmembrane region" description="Helical" evidence="1">
    <location>
        <begin position="40"/>
        <end position="59"/>
    </location>
</feature>
<feature type="domain" description="DUF1468" evidence="2">
    <location>
        <begin position="11"/>
        <end position="171"/>
    </location>
</feature>
<dbReference type="EMBL" id="FNNI01000001">
    <property type="protein sequence ID" value="SDW21301.1"/>
    <property type="molecule type" value="Genomic_DNA"/>
</dbReference>
<keyword evidence="4" id="KW-1185">Reference proteome</keyword>